<dbReference type="CDD" id="cd05400">
    <property type="entry name" value="NT_2-5OAS_ClassI-CCAase"/>
    <property type="match status" value="1"/>
</dbReference>
<evidence type="ECO:0000256" key="1">
    <source>
        <dbReference type="ARBA" id="ARBA00023118"/>
    </source>
</evidence>
<keyword evidence="1" id="KW-0051">Antiviral defense</keyword>
<sequence length="385" mass="44268">MNKKELLDKIYTELAESLNITDTMTVEIINSYEAVGKYLGNLEEELDIQIYPQGSMGLGTLVRPISSDEEGDYDVDLVCLLKNGSYLSAKDIKQIVGKRLSEGERYKSRLDEEGKRCWTLKYPDFHMDILPSVPQLNQSTIFDRKNTEIRLTNKEEEGVYSDKISNPKAYREWFIEQMEVTFLKRREIVAKKRNVEIEKVKLFDVRTPLQMAIQILKRHRDIMFSGKENKPISIIITTLAAKAYTGQTDLYDTIETILQNMHKYIEKDSSGKILICNPTVSSENFADKWEESPEKERAFFDWVRSAQTDILQNPMEFAGGFGSMKNQLREIFGSRAVNQAFEVYEKKNLNDKNIENLGVNSIGNLVNNTAENAVAPLKKHTFYGH</sequence>
<reference evidence="2" key="1">
    <citation type="journal article" date="2016" name="Appl. Microbiol. Biotechnol.">
        <title>Adhesion of the genome-sequenced Lactococcus lactis subsp. cremoris IBB477 strain is mediated by specific molecular determinants.</title>
        <authorList>
            <person name="Radziwill-Bienkowska J.M."/>
            <person name="Le D.T."/>
            <person name="Szczesny P."/>
            <person name="Duviau M.P."/>
            <person name="Aleksandrzak-Piekarczyk T."/>
            <person name="Loubiere P."/>
            <person name="Mercier-Bonin M."/>
            <person name="Bardowski J.K."/>
            <person name="Kowalczyk M."/>
        </authorList>
    </citation>
    <scope>NUCLEOTIDE SEQUENCE [LARGE SCALE GENOMIC DNA]</scope>
    <source>
        <strain evidence="2">IBB477</strain>
        <plasmid evidence="2">pIBB477c</plasmid>
    </source>
</reference>
<dbReference type="GO" id="GO:0016779">
    <property type="term" value="F:nucleotidyltransferase activity"/>
    <property type="evidence" value="ECO:0007669"/>
    <property type="project" value="InterPro"/>
</dbReference>
<dbReference type="InterPro" id="IPR006116">
    <property type="entry name" value="NT_2-5OAS_ClassI-CCAase"/>
</dbReference>
<dbReference type="GO" id="GO:0051607">
    <property type="term" value="P:defense response to virus"/>
    <property type="evidence" value="ECO:0007669"/>
    <property type="project" value="UniProtKB-KW"/>
</dbReference>
<dbReference type="RefSeq" id="WP_075070782.1">
    <property type="nucleotide sequence ID" value="NZ_CM007356.1"/>
</dbReference>
<comment type="caution">
    <text evidence="2">The sequence shown here is derived from an EMBL/GenBank/DDBJ whole genome shotgun (WGS) entry which is preliminary data.</text>
</comment>
<keyword evidence="2" id="KW-0614">Plasmid</keyword>
<name>A0A1E7G0A0_LACLC</name>
<protein>
    <recommendedName>
        <fullName evidence="3">Nucleotidyltransferase</fullName>
    </recommendedName>
</protein>
<geneLocation type="plasmid" evidence="2">
    <name>pIBB477c</name>
</geneLocation>
<organism evidence="2">
    <name type="scientific">Lactococcus cremoris subsp. cremoris IBB477</name>
    <dbReference type="NCBI Taxonomy" id="1449093"/>
    <lineage>
        <taxon>Bacteria</taxon>
        <taxon>Bacillati</taxon>
        <taxon>Bacillota</taxon>
        <taxon>Bacilli</taxon>
        <taxon>Lactobacillales</taxon>
        <taxon>Streptococcaceae</taxon>
        <taxon>Lactococcus</taxon>
        <taxon>Lactococcus cremoris subsp. cremoris</taxon>
    </lineage>
</organism>
<proteinExistence type="predicted"/>
<evidence type="ECO:0008006" key="3">
    <source>
        <dbReference type="Google" id="ProtNLM"/>
    </source>
</evidence>
<accession>A0A1E7G0A0</accession>
<evidence type="ECO:0000313" key="2">
    <source>
        <dbReference type="EMBL" id="OEU38386.1"/>
    </source>
</evidence>
<dbReference type="AlphaFoldDB" id="A0A1E7G0A0"/>
<dbReference type="Proteomes" id="UP000176236">
    <property type="component" value="Plasmid pIBB477c"/>
</dbReference>
<dbReference type="Pfam" id="PF18144">
    <property type="entry name" value="SMODS"/>
    <property type="match status" value="1"/>
</dbReference>
<gene>
    <name evidence="2" type="ORF">AJ89_14585</name>
</gene>
<dbReference type="EMBL" id="JMMZ01000041">
    <property type="protein sequence ID" value="OEU38386.1"/>
    <property type="molecule type" value="Genomic_DNA"/>
</dbReference>